<dbReference type="PANTHER" id="PTHR43169">
    <property type="entry name" value="EXSB FAMILY PROTEIN"/>
    <property type="match status" value="1"/>
</dbReference>
<dbReference type="CDD" id="cd01990">
    <property type="entry name" value="LarE-like"/>
    <property type="match status" value="1"/>
</dbReference>
<evidence type="ECO:0008006" key="4">
    <source>
        <dbReference type="Google" id="ProtNLM"/>
    </source>
</evidence>
<dbReference type="InterPro" id="IPR052188">
    <property type="entry name" value="Ni-pincer_cofactor_biosynth"/>
</dbReference>
<sequence>MNKLEELKEYIRSLGNLAVAFSSGVDSTFLLKVAHDVLGDKAIAVTGVSASFPRHEYDEAGAFCKKEGIRQFFYEPHELELEEYAANPKNRCYYCKHKLFSGLIDLAKENGITNVAEGSNMDDLRDYRPGLEAVKELKVLSPLREVGLTKDEIRAYSKELGLPTWSKPSFACLASRVPYGERITTEKLKMVEKAENFLAELGFEQYRVRIHGKIARIEVPAEDILRIASDDVRGEIVTRFKEYGFAYVSLDLQGYRTGSMNEVIDTGVKG</sequence>
<reference evidence="3" key="1">
    <citation type="submission" date="2016-11" db="EMBL/GenBank/DDBJ databases">
        <authorList>
            <person name="Varghese N."/>
            <person name="Submissions S."/>
        </authorList>
    </citation>
    <scope>NUCLEOTIDE SEQUENCE [LARGE SCALE GENOMIC DNA]</scope>
    <source>
        <strain evidence="3">DSM 3071</strain>
    </source>
</reference>
<name>A0A1M6FB85_BUTFI</name>
<dbReference type="RefSeq" id="WP_073390216.1">
    <property type="nucleotide sequence ID" value="NZ_FQXK01000049.1"/>
</dbReference>
<protein>
    <recommendedName>
        <fullName evidence="4">NAD/GMP synthase domain-containing protein</fullName>
    </recommendedName>
</protein>
<keyword evidence="3" id="KW-1185">Reference proteome</keyword>
<feature type="active site" description="Nucleophile and sulfur donor" evidence="1">
    <location>
        <position position="172"/>
    </location>
</feature>
<dbReference type="SUPFAM" id="SSF52402">
    <property type="entry name" value="Adenine nucleotide alpha hydrolases-like"/>
    <property type="match status" value="1"/>
</dbReference>
<dbReference type="EMBL" id="FQXK01000049">
    <property type="protein sequence ID" value="SHI94927.1"/>
    <property type="molecule type" value="Genomic_DNA"/>
</dbReference>
<dbReference type="PANTHER" id="PTHR43169:SF2">
    <property type="entry name" value="NAD_GMP SYNTHASE DOMAIN-CONTAINING PROTEIN"/>
    <property type="match status" value="1"/>
</dbReference>
<dbReference type="OrthoDB" id="9776919at2"/>
<evidence type="ECO:0000313" key="2">
    <source>
        <dbReference type="EMBL" id="SHI94927.1"/>
    </source>
</evidence>
<dbReference type="GeneID" id="89511253"/>
<dbReference type="AlphaFoldDB" id="A0A1M6FB85"/>
<dbReference type="InterPro" id="IPR005232">
    <property type="entry name" value="LarE"/>
</dbReference>
<dbReference type="InterPro" id="IPR014729">
    <property type="entry name" value="Rossmann-like_a/b/a_fold"/>
</dbReference>
<proteinExistence type="predicted"/>
<accession>A0A1M6FB85</accession>
<dbReference type="NCBIfam" id="TIGR00268">
    <property type="entry name" value="ATP-dependent sacrificial sulfur transferase LarE"/>
    <property type="match status" value="1"/>
</dbReference>
<dbReference type="GO" id="GO:0016783">
    <property type="term" value="F:sulfurtransferase activity"/>
    <property type="evidence" value="ECO:0007669"/>
    <property type="project" value="InterPro"/>
</dbReference>
<dbReference type="Gene3D" id="3.40.50.620">
    <property type="entry name" value="HUPs"/>
    <property type="match status" value="1"/>
</dbReference>
<gene>
    <name evidence="2" type="ORF">SAMN02745229_03881</name>
</gene>
<dbReference type="STRING" id="1121131.SAMN02745229_03881"/>
<dbReference type="PIRSF" id="PIRSF006661">
    <property type="entry name" value="PP-lp_UCP006661"/>
    <property type="match status" value="1"/>
</dbReference>
<dbReference type="Proteomes" id="UP000184278">
    <property type="component" value="Unassembled WGS sequence"/>
</dbReference>
<organism evidence="2 3">
    <name type="scientific">Butyrivibrio fibrisolvens DSM 3071</name>
    <dbReference type="NCBI Taxonomy" id="1121131"/>
    <lineage>
        <taxon>Bacteria</taxon>
        <taxon>Bacillati</taxon>
        <taxon>Bacillota</taxon>
        <taxon>Clostridia</taxon>
        <taxon>Lachnospirales</taxon>
        <taxon>Lachnospiraceae</taxon>
        <taxon>Butyrivibrio</taxon>
    </lineage>
</organism>
<evidence type="ECO:0000256" key="1">
    <source>
        <dbReference type="PIRSR" id="PIRSR006661-1"/>
    </source>
</evidence>
<evidence type="ECO:0000313" key="3">
    <source>
        <dbReference type="Proteomes" id="UP000184278"/>
    </source>
</evidence>